<feature type="compositionally biased region" description="Polar residues" evidence="4">
    <location>
        <begin position="239"/>
        <end position="248"/>
    </location>
</feature>
<evidence type="ECO:0000259" key="6">
    <source>
        <dbReference type="PROSITE" id="PS51782"/>
    </source>
</evidence>
<dbReference type="PROSITE" id="PS51782">
    <property type="entry name" value="LYSM"/>
    <property type="match status" value="2"/>
</dbReference>
<dbReference type="OrthoDB" id="2327954at2"/>
<comment type="caution">
    <text evidence="7">The sequence shown here is derived from an EMBL/GenBank/DDBJ whole genome shotgun (WGS) entry which is preliminary data.</text>
</comment>
<dbReference type="InterPro" id="IPR036779">
    <property type="entry name" value="LysM_dom_sf"/>
</dbReference>
<dbReference type="PANTHER" id="PTHR33734:SF22">
    <property type="entry name" value="MEMBRANE-BOUND LYTIC MUREIN TRANSGLYCOSYLASE D"/>
    <property type="match status" value="1"/>
</dbReference>
<feature type="signal peptide" evidence="5">
    <location>
        <begin position="1"/>
        <end position="30"/>
    </location>
</feature>
<evidence type="ECO:0000256" key="3">
    <source>
        <dbReference type="ARBA" id="ARBA00023295"/>
    </source>
</evidence>
<dbReference type="Gene3D" id="3.20.20.80">
    <property type="entry name" value="Glycosidases"/>
    <property type="match status" value="1"/>
</dbReference>
<evidence type="ECO:0000256" key="1">
    <source>
        <dbReference type="ARBA" id="ARBA00010646"/>
    </source>
</evidence>
<dbReference type="KEGG" id="lol:LACOL_0841"/>
<gene>
    <name evidence="7" type="ORF">FC70_GL001737</name>
</gene>
<dbReference type="SUPFAM" id="SSF51445">
    <property type="entry name" value="(Trans)glycosidases"/>
    <property type="match status" value="1"/>
</dbReference>
<dbReference type="Gene3D" id="3.10.350.10">
    <property type="entry name" value="LysM domain"/>
    <property type="match status" value="2"/>
</dbReference>
<evidence type="ECO:0000256" key="5">
    <source>
        <dbReference type="SAM" id="SignalP"/>
    </source>
</evidence>
<feature type="domain" description="LysM" evidence="6">
    <location>
        <begin position="389"/>
        <end position="433"/>
    </location>
</feature>
<feature type="chain" id="PRO_5013464672" evidence="5">
    <location>
        <begin position="31"/>
        <end position="433"/>
    </location>
</feature>
<evidence type="ECO:0000256" key="2">
    <source>
        <dbReference type="ARBA" id="ARBA00022801"/>
    </source>
</evidence>
<dbReference type="SUPFAM" id="SSF54106">
    <property type="entry name" value="LysM domain"/>
    <property type="match status" value="2"/>
</dbReference>
<accession>A0A0R1RDI3</accession>
<dbReference type="InterPro" id="IPR002053">
    <property type="entry name" value="Glyco_hydro_25"/>
</dbReference>
<dbReference type="RefSeq" id="WP_057890648.1">
    <property type="nucleotide sequence ID" value="NZ_AZFE01000032.1"/>
</dbReference>
<comment type="similarity">
    <text evidence="1">Belongs to the glycosyl hydrolase 25 family.</text>
</comment>
<feature type="region of interest" description="Disordered" evidence="4">
    <location>
        <begin position="239"/>
        <end position="264"/>
    </location>
</feature>
<name>A0A0R1RDI3_9LACO</name>
<evidence type="ECO:0000313" key="7">
    <source>
        <dbReference type="EMBL" id="KRL54935.1"/>
    </source>
</evidence>
<dbReference type="SMART" id="SM00257">
    <property type="entry name" value="LysM"/>
    <property type="match status" value="2"/>
</dbReference>
<dbReference type="Pfam" id="PF01476">
    <property type="entry name" value="LysM"/>
    <property type="match status" value="2"/>
</dbReference>
<dbReference type="InterPro" id="IPR018392">
    <property type="entry name" value="LysM"/>
</dbReference>
<dbReference type="InterPro" id="IPR018077">
    <property type="entry name" value="Glyco_hydro_fam25_subgr"/>
</dbReference>
<sequence length="433" mass="46837">MTKQNKLKSLVVASAAAFLVALPIVQTSQAFDLNSVQTVQAAKGDKGVDWSKYQGSTGKFGYASDKFSISQVGGYYDGSFVDQNTYATQVQYTIAQGKRAHTYIYSQFSSRAQADQMLDHYLPMIQTPKGSIVALDVESGNPNTDAVRYALDRVQKAGYTAVLYGYKSFLVNHLDLSSLAKAYPLWLGEYPDYQVTPEPNYNYFPSFDNVTMFQFTSTYIAGGLDGNIDLTGITDNGYTKNNNPNTDTPAIDAGQEADNTSKSDIKTGNTVKVNFSATKWATGQSIPNWVKGQSYKVAQVSGNKVLLSGIQSWINKSNVEILDTSTSSNSQSNSISSVYYVQSGDTLSGIAQQYGTDYWTLASVNGISDPNSIQVGQAIKVNGSSSSTVAYTVQSGDTLSGIANEFGTDYWSIANANGISNPDSIYPGQILYF</sequence>
<dbReference type="PATRIC" id="fig|1423778.4.peg.1776"/>
<feature type="domain" description="LysM" evidence="6">
    <location>
        <begin position="337"/>
        <end position="381"/>
    </location>
</feature>
<dbReference type="InterPro" id="IPR017853">
    <property type="entry name" value="GH"/>
</dbReference>
<dbReference type="AlphaFoldDB" id="A0A0R1RDI3"/>
<dbReference type="PANTHER" id="PTHR33734">
    <property type="entry name" value="LYSM DOMAIN-CONTAINING GPI-ANCHORED PROTEIN 2"/>
    <property type="match status" value="1"/>
</dbReference>
<dbReference type="GO" id="GO:0009253">
    <property type="term" value="P:peptidoglycan catabolic process"/>
    <property type="evidence" value="ECO:0007669"/>
    <property type="project" value="InterPro"/>
</dbReference>
<dbReference type="GO" id="GO:0003796">
    <property type="term" value="F:lysozyme activity"/>
    <property type="evidence" value="ECO:0007669"/>
    <property type="project" value="InterPro"/>
</dbReference>
<keyword evidence="2" id="KW-0378">Hydrolase</keyword>
<keyword evidence="3" id="KW-0326">Glycosidase</keyword>
<dbReference type="PROSITE" id="PS51904">
    <property type="entry name" value="GLYCOSYL_HYDROL_F25_2"/>
    <property type="match status" value="1"/>
</dbReference>
<dbReference type="Pfam" id="PF01183">
    <property type="entry name" value="Glyco_hydro_25"/>
    <property type="match status" value="1"/>
</dbReference>
<keyword evidence="5" id="KW-0732">Signal</keyword>
<keyword evidence="8" id="KW-1185">Reference proteome</keyword>
<reference evidence="7 8" key="1">
    <citation type="journal article" date="2015" name="Genome Announc.">
        <title>Expanding the biotechnology potential of lactobacilli through comparative genomics of 213 strains and associated genera.</title>
        <authorList>
            <person name="Sun Z."/>
            <person name="Harris H.M."/>
            <person name="McCann A."/>
            <person name="Guo C."/>
            <person name="Argimon S."/>
            <person name="Zhang W."/>
            <person name="Yang X."/>
            <person name="Jeffery I.B."/>
            <person name="Cooney J.C."/>
            <person name="Kagawa T.F."/>
            <person name="Liu W."/>
            <person name="Song Y."/>
            <person name="Salvetti E."/>
            <person name="Wrobel A."/>
            <person name="Rasinkangas P."/>
            <person name="Parkhill J."/>
            <person name="Rea M.C."/>
            <person name="O'Sullivan O."/>
            <person name="Ritari J."/>
            <person name="Douillard F.P."/>
            <person name="Paul Ross R."/>
            <person name="Yang R."/>
            <person name="Briner A.E."/>
            <person name="Felis G.E."/>
            <person name="de Vos W.M."/>
            <person name="Barrangou R."/>
            <person name="Klaenhammer T.R."/>
            <person name="Caufield P.W."/>
            <person name="Cui Y."/>
            <person name="Zhang H."/>
            <person name="O'Toole P.W."/>
        </authorList>
    </citation>
    <scope>NUCLEOTIDE SEQUENCE [LARGE SCALE GENOMIC DNA]</scope>
    <source>
        <strain evidence="7 8">DSM 15707</strain>
    </source>
</reference>
<dbReference type="STRING" id="1423778.FC70_GL001737"/>
<dbReference type="SMART" id="SM00641">
    <property type="entry name" value="Glyco_25"/>
    <property type="match status" value="1"/>
</dbReference>
<dbReference type="GO" id="GO:0016998">
    <property type="term" value="P:cell wall macromolecule catabolic process"/>
    <property type="evidence" value="ECO:0007669"/>
    <property type="project" value="InterPro"/>
</dbReference>
<dbReference type="CDD" id="cd00118">
    <property type="entry name" value="LysM"/>
    <property type="match status" value="2"/>
</dbReference>
<dbReference type="Proteomes" id="UP000051697">
    <property type="component" value="Unassembled WGS sequence"/>
</dbReference>
<organism evidence="7 8">
    <name type="scientific">Paucilactobacillus oligofermentans DSM 15707 = LMG 22743</name>
    <dbReference type="NCBI Taxonomy" id="1423778"/>
    <lineage>
        <taxon>Bacteria</taxon>
        <taxon>Bacillati</taxon>
        <taxon>Bacillota</taxon>
        <taxon>Bacilli</taxon>
        <taxon>Lactobacillales</taxon>
        <taxon>Lactobacillaceae</taxon>
        <taxon>Paucilactobacillus</taxon>
    </lineage>
</organism>
<evidence type="ECO:0000256" key="4">
    <source>
        <dbReference type="SAM" id="MobiDB-lite"/>
    </source>
</evidence>
<dbReference type="EMBL" id="AZFE01000032">
    <property type="protein sequence ID" value="KRL54935.1"/>
    <property type="molecule type" value="Genomic_DNA"/>
</dbReference>
<evidence type="ECO:0000313" key="8">
    <source>
        <dbReference type="Proteomes" id="UP000051697"/>
    </source>
</evidence>
<proteinExistence type="inferred from homology"/>
<protein>
    <submittedName>
        <fullName evidence="7">Lys</fullName>
    </submittedName>
</protein>